<protein>
    <submittedName>
        <fullName evidence="1">DUF2550 domain-containing protein</fullName>
    </submittedName>
</protein>
<evidence type="ECO:0000313" key="3">
    <source>
        <dbReference type="Proteomes" id="UP000276526"/>
    </source>
</evidence>
<dbReference type="Proteomes" id="UP000278422">
    <property type="component" value="Unassembled WGS sequence"/>
</dbReference>
<evidence type="ECO:0000313" key="1">
    <source>
        <dbReference type="EMBL" id="RRO87814.1"/>
    </source>
</evidence>
<dbReference type="Proteomes" id="UP000276526">
    <property type="component" value="Unassembled WGS sequence"/>
</dbReference>
<dbReference type="Pfam" id="PF10739">
    <property type="entry name" value="DUF2550"/>
    <property type="match status" value="1"/>
</dbReference>
<keyword evidence="4" id="KW-1185">Reference proteome</keyword>
<dbReference type="RefSeq" id="WP_029157799.1">
    <property type="nucleotide sequence ID" value="NZ_CP066067.1"/>
</dbReference>
<reference evidence="3 4" key="1">
    <citation type="submission" date="2018-01" db="EMBL/GenBank/DDBJ databases">
        <title>Twenty Corynebacterium bovis Genomes.</title>
        <authorList>
            <person name="Gulvik C.A."/>
        </authorList>
    </citation>
    <scope>NUCLEOTIDE SEQUENCE [LARGE SCALE GENOMIC DNA]</scope>
    <source>
        <strain evidence="2 4">16-2004</strain>
        <strain evidence="1 3">F6900</strain>
    </source>
</reference>
<dbReference type="InterPro" id="IPR019675">
    <property type="entry name" value="DUF2550"/>
</dbReference>
<proteinExistence type="predicted"/>
<comment type="caution">
    <text evidence="1">The sequence shown here is derived from an EMBL/GenBank/DDBJ whole genome shotgun (WGS) entry which is preliminary data.</text>
</comment>
<sequence length="146" mass="16385">MQYLVIVPAAIVMAAAVLAVWRFATVRSRGIPVVIRSLPNPAARHWRHGVLMYSGTCAKVFKLRSLRPESDIILTRLGTVITSRRPVSAEERHFLEADLHVVRIAHRGREFEVALDDRGDTALVSWLESGPSVRQERRGVAAGRRR</sequence>
<gene>
    <name evidence="2" type="ORF">CXF42_02380</name>
    <name evidence="1" type="ORF">CXF48_00005</name>
</gene>
<evidence type="ECO:0000313" key="2">
    <source>
        <dbReference type="EMBL" id="RRQ05203.1"/>
    </source>
</evidence>
<dbReference type="EMBL" id="PQNK01000001">
    <property type="protein sequence ID" value="RRO87814.1"/>
    <property type="molecule type" value="Genomic_DNA"/>
</dbReference>
<dbReference type="OrthoDB" id="4793422at2"/>
<dbReference type="EMBL" id="PQNQ01000004">
    <property type="protein sequence ID" value="RRQ05203.1"/>
    <property type="molecule type" value="Genomic_DNA"/>
</dbReference>
<name>A0A3R8PJ98_9CORY</name>
<accession>A0A3R8PJ98</accession>
<dbReference type="AlphaFoldDB" id="A0A3R8PJ98"/>
<organism evidence="1 3">
    <name type="scientific">Corynebacterium bovis</name>
    <dbReference type="NCBI Taxonomy" id="36808"/>
    <lineage>
        <taxon>Bacteria</taxon>
        <taxon>Bacillati</taxon>
        <taxon>Actinomycetota</taxon>
        <taxon>Actinomycetes</taxon>
        <taxon>Mycobacteriales</taxon>
        <taxon>Corynebacteriaceae</taxon>
        <taxon>Corynebacterium</taxon>
    </lineage>
</organism>
<evidence type="ECO:0000313" key="4">
    <source>
        <dbReference type="Proteomes" id="UP000278422"/>
    </source>
</evidence>
<dbReference type="GeneID" id="60807702"/>